<reference evidence="2" key="1">
    <citation type="submission" date="2022-11" db="UniProtKB">
        <authorList>
            <consortium name="WormBaseParasite"/>
        </authorList>
    </citation>
    <scope>IDENTIFICATION</scope>
</reference>
<protein>
    <submittedName>
        <fullName evidence="2">Uncharacterized protein</fullName>
    </submittedName>
</protein>
<keyword evidence="1" id="KW-1185">Reference proteome</keyword>
<proteinExistence type="predicted"/>
<dbReference type="PANTHER" id="PTHR47411:SF3">
    <property type="entry name" value="I-BETA-1,3-N-ACETYLGLUCOSAMINYLTRANSFERASE"/>
    <property type="match status" value="1"/>
</dbReference>
<dbReference type="Proteomes" id="UP000887574">
    <property type="component" value="Unplaced"/>
</dbReference>
<evidence type="ECO:0000313" key="2">
    <source>
        <dbReference type="WBParaSite" id="jg17945.2"/>
    </source>
</evidence>
<name>A0A915DAX2_9BILA</name>
<evidence type="ECO:0000313" key="1">
    <source>
        <dbReference type="Proteomes" id="UP000887574"/>
    </source>
</evidence>
<organism evidence="1 2">
    <name type="scientific">Ditylenchus dipsaci</name>
    <dbReference type="NCBI Taxonomy" id="166011"/>
    <lineage>
        <taxon>Eukaryota</taxon>
        <taxon>Metazoa</taxon>
        <taxon>Ecdysozoa</taxon>
        <taxon>Nematoda</taxon>
        <taxon>Chromadorea</taxon>
        <taxon>Rhabditida</taxon>
        <taxon>Tylenchina</taxon>
        <taxon>Tylenchomorpha</taxon>
        <taxon>Sphaerularioidea</taxon>
        <taxon>Anguinidae</taxon>
        <taxon>Anguininae</taxon>
        <taxon>Ditylenchus</taxon>
    </lineage>
</organism>
<dbReference type="Pfam" id="PF13896">
    <property type="entry name" value="Glyco_transf_49"/>
    <property type="match status" value="1"/>
</dbReference>
<dbReference type="PANTHER" id="PTHR47411">
    <property type="entry name" value="B3GNT1, BETA-1,3-N-ACETYLGUCOSAMINYLTRANSFERASE 1, HOMOLOG"/>
    <property type="match status" value="1"/>
</dbReference>
<sequence length="184" mass="21328">MQPEGVLLHSSIFDKSVLIYRRFEVDKGEQMPMNVTQLHGSIMTGMTIPFHFHFFLPGHAVGNLRSWFQYSLNNSQVITTPLIYNRSAFEPQFIMRADAPMHFEDTPTRSYDHQVLVNELCRAGYSFQVLSHVFNVHPGIKMKLTASELLTVRKAKKLRRSFKKSFNSFLDAKYPETKDLCPRI</sequence>
<dbReference type="WBParaSite" id="jg17945.2">
    <property type="protein sequence ID" value="jg17945.2"/>
    <property type="gene ID" value="jg17945"/>
</dbReference>
<accession>A0A915DAX2</accession>
<dbReference type="AlphaFoldDB" id="A0A915DAX2"/>